<dbReference type="PANTHER" id="PTHR31190:SF494">
    <property type="entry name" value="OS09G0434500 PROTEIN"/>
    <property type="match status" value="1"/>
</dbReference>
<dbReference type="Gene3D" id="3.30.730.10">
    <property type="entry name" value="AP2/ERF domain"/>
    <property type="match status" value="1"/>
</dbReference>
<name>A0A4V6T462_MUSBA</name>
<evidence type="ECO:0000256" key="5">
    <source>
        <dbReference type="ARBA" id="ARBA00023242"/>
    </source>
</evidence>
<dbReference type="InterPro" id="IPR016177">
    <property type="entry name" value="DNA-bd_dom_sf"/>
</dbReference>
<comment type="caution">
    <text evidence="8">The sequence shown here is derived from an EMBL/GenBank/DDBJ whole genome shotgun (WGS) entry which is preliminary data.</text>
</comment>
<dbReference type="PANTHER" id="PTHR31190">
    <property type="entry name" value="DNA-BINDING DOMAIN"/>
    <property type="match status" value="1"/>
</dbReference>
<dbReference type="GO" id="GO:0009873">
    <property type="term" value="P:ethylene-activated signaling pathway"/>
    <property type="evidence" value="ECO:0007669"/>
    <property type="project" value="InterPro"/>
</dbReference>
<keyword evidence="9" id="KW-1185">Reference proteome</keyword>
<evidence type="ECO:0000256" key="6">
    <source>
        <dbReference type="SAM" id="MobiDB-lite"/>
    </source>
</evidence>
<dbReference type="PROSITE" id="PS51032">
    <property type="entry name" value="AP2_ERF"/>
    <property type="match status" value="1"/>
</dbReference>
<proteinExistence type="predicted"/>
<dbReference type="InterPro" id="IPR036955">
    <property type="entry name" value="AP2/ERF_dom_sf"/>
</dbReference>
<protein>
    <recommendedName>
        <fullName evidence="7">AP2/ERF domain-containing protein</fullName>
    </recommendedName>
</protein>
<dbReference type="InterPro" id="IPR001471">
    <property type="entry name" value="AP2/ERF_dom"/>
</dbReference>
<feature type="compositionally biased region" description="Basic and acidic residues" evidence="6">
    <location>
        <begin position="29"/>
        <end position="46"/>
    </location>
</feature>
<dbReference type="CDD" id="cd00018">
    <property type="entry name" value="AP2"/>
    <property type="match status" value="1"/>
</dbReference>
<accession>A0A4V6T462</accession>
<evidence type="ECO:0000313" key="8">
    <source>
        <dbReference type="EMBL" id="THU52096.1"/>
    </source>
</evidence>
<dbReference type="InterPro" id="IPR044808">
    <property type="entry name" value="ERF_plant"/>
</dbReference>
<keyword evidence="2" id="KW-0805">Transcription regulation</keyword>
<dbReference type="SUPFAM" id="SSF54171">
    <property type="entry name" value="DNA-binding domain"/>
    <property type="match status" value="1"/>
</dbReference>
<organism evidence="8 9">
    <name type="scientific">Musa balbisiana</name>
    <name type="common">Banana</name>
    <dbReference type="NCBI Taxonomy" id="52838"/>
    <lineage>
        <taxon>Eukaryota</taxon>
        <taxon>Viridiplantae</taxon>
        <taxon>Streptophyta</taxon>
        <taxon>Embryophyta</taxon>
        <taxon>Tracheophyta</taxon>
        <taxon>Spermatophyta</taxon>
        <taxon>Magnoliopsida</taxon>
        <taxon>Liliopsida</taxon>
        <taxon>Zingiberales</taxon>
        <taxon>Musaceae</taxon>
        <taxon>Musa</taxon>
    </lineage>
</organism>
<evidence type="ECO:0000313" key="9">
    <source>
        <dbReference type="Proteomes" id="UP000317650"/>
    </source>
</evidence>
<dbReference type="GO" id="GO:0003677">
    <property type="term" value="F:DNA binding"/>
    <property type="evidence" value="ECO:0007669"/>
    <property type="project" value="UniProtKB-KW"/>
</dbReference>
<dbReference type="EMBL" id="PYDT01000008">
    <property type="protein sequence ID" value="THU52096.1"/>
    <property type="molecule type" value="Genomic_DNA"/>
</dbReference>
<dbReference type="GO" id="GO:0003700">
    <property type="term" value="F:DNA-binding transcription factor activity"/>
    <property type="evidence" value="ECO:0007669"/>
    <property type="project" value="InterPro"/>
</dbReference>
<reference evidence="8 9" key="1">
    <citation type="journal article" date="2019" name="Nat. Plants">
        <title>Genome sequencing of Musa balbisiana reveals subgenome evolution and function divergence in polyploid bananas.</title>
        <authorList>
            <person name="Yao X."/>
        </authorList>
    </citation>
    <scope>NUCLEOTIDE SEQUENCE [LARGE SCALE GENOMIC DNA]</scope>
    <source>
        <strain evidence="9">cv. DH-PKW</strain>
        <tissue evidence="8">Leaves</tissue>
    </source>
</reference>
<comment type="subcellular location">
    <subcellularLocation>
        <location evidence="1">Nucleus</location>
    </subcellularLocation>
</comment>
<dbReference type="AlphaFoldDB" id="A0A4V6T462"/>
<dbReference type="PRINTS" id="PR00367">
    <property type="entry name" value="ETHRSPELEMNT"/>
</dbReference>
<evidence type="ECO:0000256" key="4">
    <source>
        <dbReference type="ARBA" id="ARBA00023163"/>
    </source>
</evidence>
<evidence type="ECO:0000259" key="7">
    <source>
        <dbReference type="PROSITE" id="PS51032"/>
    </source>
</evidence>
<gene>
    <name evidence="8" type="ORF">C4D60_Mb10t00400</name>
</gene>
<evidence type="ECO:0000256" key="3">
    <source>
        <dbReference type="ARBA" id="ARBA00023125"/>
    </source>
</evidence>
<dbReference type="GO" id="GO:0005634">
    <property type="term" value="C:nucleus"/>
    <property type="evidence" value="ECO:0007669"/>
    <property type="project" value="UniProtKB-SubCell"/>
</dbReference>
<dbReference type="Proteomes" id="UP000317650">
    <property type="component" value="Chromosome 10"/>
</dbReference>
<feature type="region of interest" description="Disordered" evidence="6">
    <location>
        <begin position="28"/>
        <end position="52"/>
    </location>
</feature>
<keyword evidence="4" id="KW-0804">Transcription</keyword>
<evidence type="ECO:0000256" key="2">
    <source>
        <dbReference type="ARBA" id="ARBA00023015"/>
    </source>
</evidence>
<keyword evidence="5" id="KW-0539">Nucleus</keyword>
<dbReference type="FunFam" id="3.30.730.10:FF:000001">
    <property type="entry name" value="Ethylene-responsive transcription factor 2"/>
    <property type="match status" value="1"/>
</dbReference>
<keyword evidence="3" id="KW-0238">DNA-binding</keyword>
<evidence type="ECO:0000256" key="1">
    <source>
        <dbReference type="ARBA" id="ARBA00004123"/>
    </source>
</evidence>
<dbReference type="SMART" id="SM00380">
    <property type="entry name" value="AP2"/>
    <property type="match status" value="1"/>
</dbReference>
<dbReference type="STRING" id="52838.A0A4V6T462"/>
<dbReference type="Pfam" id="PF00847">
    <property type="entry name" value="AP2"/>
    <property type="match status" value="1"/>
</dbReference>
<feature type="domain" description="AP2/ERF" evidence="7">
    <location>
        <begin position="146"/>
        <end position="203"/>
    </location>
</feature>
<sequence>MCGGAIISNIIPAGPRSRRLTADYQWPDPKNEYGVEEGEKPKEKRWTSRGHRRALEKTDDDFEADFMQFEEDDEDDLFHFKPFAFASRAGDGLLGYNLSVHDEDDLFHFKPFAFRFERYLYKPVPLRPSVVDKPSSKSAKKNRKNRYRGIRRRPWGKWAAEIRDPCKGVRVWLGTFNTAEEAARAYDAEARKIRGKKAKVNFPDATFPRVRTLLTKLTAPETPRTEMPRTDKCFNYLNDPFQDFCSSFDFTEVEPVIQSEELSPFPVIKPAPPTVIAGMHLYSDQGSNLFGFPENESLNEAKTPDISSVLAATIFEVENAAYLENGGTQKQLNNIVGQSVLNNENASGKTFKELSDFELYMKFFQQPYSDGSTDDLINNLLSGDFTQDMSSVDLWSFDGMAQMGGSVF</sequence>